<feature type="signal peptide" evidence="1">
    <location>
        <begin position="1"/>
        <end position="21"/>
    </location>
</feature>
<name>A0ABS1W8T9_9GAMM</name>
<keyword evidence="1" id="KW-0732">Signal</keyword>
<accession>A0ABS1W8T9</accession>
<feature type="chain" id="PRO_5046659108" evidence="1">
    <location>
        <begin position="22"/>
        <end position="174"/>
    </location>
</feature>
<keyword evidence="3" id="KW-1185">Reference proteome</keyword>
<dbReference type="EMBL" id="JADWVN010000007">
    <property type="protein sequence ID" value="MBL7525777.1"/>
    <property type="molecule type" value="Genomic_DNA"/>
</dbReference>
<protein>
    <submittedName>
        <fullName evidence="2">Uncharacterized protein</fullName>
    </submittedName>
</protein>
<reference evidence="2 3" key="1">
    <citation type="submission" date="2020-12" db="EMBL/GenBank/DDBJ databases">
        <title>WGS of Legionella: environmental sample.</title>
        <authorList>
            <person name="Cristino S."/>
            <person name="Girolamini L."/>
            <person name="Salaris S."/>
            <person name="Pascale M.R."/>
            <person name="Mazzotta M."/>
            <person name="Orsini M."/>
            <person name="Grottola A."/>
        </authorList>
    </citation>
    <scope>NUCLEOTIDE SEQUENCE [LARGE SCALE GENOMIC DNA]</scope>
    <source>
        <strain evidence="2 3">30cs62</strain>
    </source>
</reference>
<evidence type="ECO:0000313" key="2">
    <source>
        <dbReference type="EMBL" id="MBL7525777.1"/>
    </source>
</evidence>
<organism evidence="2 3">
    <name type="scientific">Legionella bononiensis</name>
    <dbReference type="NCBI Taxonomy" id="2793102"/>
    <lineage>
        <taxon>Bacteria</taxon>
        <taxon>Pseudomonadati</taxon>
        <taxon>Pseudomonadota</taxon>
        <taxon>Gammaproteobacteria</taxon>
        <taxon>Legionellales</taxon>
        <taxon>Legionellaceae</taxon>
        <taxon>Legionella</taxon>
    </lineage>
</organism>
<evidence type="ECO:0000313" key="3">
    <source>
        <dbReference type="Proteomes" id="UP000809910"/>
    </source>
</evidence>
<evidence type="ECO:0000256" key="1">
    <source>
        <dbReference type="SAM" id="SignalP"/>
    </source>
</evidence>
<dbReference type="Proteomes" id="UP000809910">
    <property type="component" value="Unassembled WGS sequence"/>
</dbReference>
<proteinExistence type="predicted"/>
<comment type="caution">
    <text evidence="2">The sequence shown here is derived from an EMBL/GenBank/DDBJ whole genome shotgun (WGS) entry which is preliminary data.</text>
</comment>
<sequence>MYLAKLGMFMVSILLAFTLRADPGVDIIQSCKNMKAAKNTIVMKELDGFGFNEKNEANCQNQFDSKIDGAIYGAVVCDDKSYFIINNKKISTESAKNLSMNESVKPNIPIHYTSMWWKIEDGAKSWLCVVSPLSDTGSAANSLQYYLIENAFESPKNLALYFYFFDKNVHKRFS</sequence>
<gene>
    <name evidence="2" type="ORF">I5282_04205</name>
</gene>